<dbReference type="SUPFAM" id="SSF51905">
    <property type="entry name" value="FAD/NAD(P)-binding domain"/>
    <property type="match status" value="1"/>
</dbReference>
<dbReference type="InterPro" id="IPR036188">
    <property type="entry name" value="FAD/NAD-bd_sf"/>
</dbReference>
<dbReference type="SUPFAM" id="SSF54373">
    <property type="entry name" value="FAD-linked reductases, C-terminal domain"/>
    <property type="match status" value="1"/>
</dbReference>
<dbReference type="Pfam" id="PF01593">
    <property type="entry name" value="Amino_oxidase"/>
    <property type="match status" value="1"/>
</dbReference>
<dbReference type="InterPro" id="IPR050281">
    <property type="entry name" value="Flavin_monoamine_oxidase"/>
</dbReference>
<evidence type="ECO:0000259" key="2">
    <source>
        <dbReference type="Pfam" id="PF01593"/>
    </source>
</evidence>
<reference evidence="5" key="2">
    <citation type="submission" date="2020-04" db="EMBL/GenBank/DDBJ databases">
        <authorList>
            <consortium name="NCBI Genome Project"/>
        </authorList>
    </citation>
    <scope>NUCLEOTIDE SEQUENCE</scope>
    <source>
        <strain evidence="5">CBS 781.70</strain>
    </source>
</reference>
<organism evidence="3">
    <name type="scientific">Eremomyces bilateralis CBS 781.70</name>
    <dbReference type="NCBI Taxonomy" id="1392243"/>
    <lineage>
        <taxon>Eukaryota</taxon>
        <taxon>Fungi</taxon>
        <taxon>Dikarya</taxon>
        <taxon>Ascomycota</taxon>
        <taxon>Pezizomycotina</taxon>
        <taxon>Dothideomycetes</taxon>
        <taxon>Dothideomycetes incertae sedis</taxon>
        <taxon>Eremomycetales</taxon>
        <taxon>Eremomycetaceae</taxon>
        <taxon>Eremomyces</taxon>
    </lineage>
</organism>
<dbReference type="OrthoDB" id="5046242at2759"/>
<protein>
    <submittedName>
        <fullName evidence="3 5">FAD/NAD(P)-binding domain-containing protein</fullName>
    </submittedName>
</protein>
<proteinExistence type="predicted"/>
<evidence type="ECO:0000313" key="3">
    <source>
        <dbReference type="EMBL" id="KAF1815026.1"/>
    </source>
</evidence>
<dbReference type="PANTHER" id="PTHR10742:SF414">
    <property type="entry name" value="CONTAINING AMINE OXIDASE, PUTATIVE (AFU_ORTHOLOGUE AFUA_3G12150)-RELATED"/>
    <property type="match status" value="1"/>
</dbReference>
<evidence type="ECO:0000313" key="5">
    <source>
        <dbReference type="RefSeq" id="XP_033536657.1"/>
    </source>
</evidence>
<dbReference type="AlphaFoldDB" id="A0A6G1GAQ9"/>
<dbReference type="InterPro" id="IPR002937">
    <property type="entry name" value="Amino_oxidase"/>
</dbReference>
<evidence type="ECO:0000313" key="4">
    <source>
        <dbReference type="Proteomes" id="UP000504638"/>
    </source>
</evidence>
<evidence type="ECO:0000256" key="1">
    <source>
        <dbReference type="SAM" id="MobiDB-lite"/>
    </source>
</evidence>
<dbReference type="PRINTS" id="PR00419">
    <property type="entry name" value="ADXRDTASE"/>
</dbReference>
<dbReference type="Gene3D" id="3.50.50.60">
    <property type="entry name" value="FAD/NAD(P)-binding domain"/>
    <property type="match status" value="1"/>
</dbReference>
<dbReference type="EMBL" id="ML975152">
    <property type="protein sequence ID" value="KAF1815026.1"/>
    <property type="molecule type" value="Genomic_DNA"/>
</dbReference>
<name>A0A6G1GAQ9_9PEZI</name>
<dbReference type="Proteomes" id="UP000504638">
    <property type="component" value="Unplaced"/>
</dbReference>
<accession>A0A6G1GAQ9</accession>
<gene>
    <name evidence="3 5" type="ORF">P152DRAFT_431233</name>
</gene>
<dbReference type="GeneID" id="54417986"/>
<dbReference type="RefSeq" id="XP_033536657.1">
    <property type="nucleotide sequence ID" value="XM_033677416.1"/>
</dbReference>
<feature type="domain" description="Amine oxidase" evidence="2">
    <location>
        <begin position="47"/>
        <end position="365"/>
    </location>
</feature>
<keyword evidence="4" id="KW-1185">Reference proteome</keyword>
<dbReference type="Gene3D" id="3.90.660.10">
    <property type="match status" value="1"/>
</dbReference>
<feature type="compositionally biased region" description="Low complexity" evidence="1">
    <location>
        <begin position="346"/>
        <end position="371"/>
    </location>
</feature>
<reference evidence="5" key="3">
    <citation type="submission" date="2025-04" db="UniProtKB">
        <authorList>
            <consortium name="RefSeq"/>
        </authorList>
    </citation>
    <scope>IDENTIFICATION</scope>
    <source>
        <strain evidence="5">CBS 781.70</strain>
    </source>
</reference>
<dbReference type="GO" id="GO:0003682">
    <property type="term" value="F:chromatin binding"/>
    <property type="evidence" value="ECO:0007669"/>
    <property type="project" value="TreeGrafter"/>
</dbReference>
<sequence length="586" mass="64531">MDKLHQDLLSSRNYAGSAQSINERQRLTGHARDPARKPRVLIVGAGVSGLRCADVLLASGVDVTIYEARNRIGGRLAQASLRGHTVDLGPNWIHGIKDNPIMQLISKTSTAVYDVGEEQAIWQPDGKRMSKEDVEYYWNFLSETLDAASKYSRQNSSQGILIPLDMSLMDWITLRSLEQFRHEGYDEAAVKAKTAIVTGLATSWGNIIGEPISCQSLRYFWMEENLDGDNLFVAGTYEDVLQEIAKPANDNGIILFGKDVVRIYTPRNDESDQVIVLTADQEEEEFDDVIVTCPLGWLKHNKRCFSPALPKKLEQAIDSLGYGCLDKIYITFPEAFWNGPPCCRTSTGEGEGSSSDTPTSSASTSSVTRTELLTRPMTDTAPELPTILSWTSPSYARDTNPGKWSQEAINLANLPNHCSHPTLLFYIHGPCSRYIAHLLRSNYPTTERDASSDQVDSRLFEFLRPYISKLPNYDPSSPSCQPLATLATLWTADPLSGYGSYTNFPVELFKGEEKLLLLRGELRTEDDPHDGEEDGGAEVMARRGVWLAGEHTAPIIAVGTVAGAYLAGENVARKLLATLGMADGGG</sequence>
<dbReference type="GO" id="GO:0016491">
    <property type="term" value="F:oxidoreductase activity"/>
    <property type="evidence" value="ECO:0007669"/>
    <property type="project" value="InterPro"/>
</dbReference>
<feature type="region of interest" description="Disordered" evidence="1">
    <location>
        <begin position="346"/>
        <end position="378"/>
    </location>
</feature>
<dbReference type="PANTHER" id="PTHR10742">
    <property type="entry name" value="FLAVIN MONOAMINE OXIDASE"/>
    <property type="match status" value="1"/>
</dbReference>
<dbReference type="GO" id="GO:0050660">
    <property type="term" value="F:flavin adenine dinucleotide binding"/>
    <property type="evidence" value="ECO:0007669"/>
    <property type="project" value="TreeGrafter"/>
</dbReference>
<dbReference type="GO" id="GO:0006338">
    <property type="term" value="P:chromatin remodeling"/>
    <property type="evidence" value="ECO:0007669"/>
    <property type="project" value="TreeGrafter"/>
</dbReference>
<reference evidence="3 5" key="1">
    <citation type="submission" date="2020-01" db="EMBL/GenBank/DDBJ databases">
        <authorList>
            <consortium name="DOE Joint Genome Institute"/>
            <person name="Haridas S."/>
            <person name="Albert R."/>
            <person name="Binder M."/>
            <person name="Bloem J."/>
            <person name="Labutti K."/>
            <person name="Salamov A."/>
            <person name="Andreopoulos B."/>
            <person name="Baker S.E."/>
            <person name="Barry K."/>
            <person name="Bills G."/>
            <person name="Bluhm B.H."/>
            <person name="Cannon C."/>
            <person name="Castanera R."/>
            <person name="Culley D.E."/>
            <person name="Daum C."/>
            <person name="Ezra D."/>
            <person name="Gonzalez J.B."/>
            <person name="Henrissat B."/>
            <person name="Kuo A."/>
            <person name="Liang C."/>
            <person name="Lipzen A."/>
            <person name="Lutzoni F."/>
            <person name="Magnuson J."/>
            <person name="Mondo S."/>
            <person name="Nolan M."/>
            <person name="Ohm R."/>
            <person name="Pangilinan J."/>
            <person name="Park H.-J."/>
            <person name="Ramirez L."/>
            <person name="Alfaro M."/>
            <person name="Sun H."/>
            <person name="Tritt A."/>
            <person name="Yoshinaga Y."/>
            <person name="Zwiers L.-H."/>
            <person name="Turgeon B.G."/>
            <person name="Goodwin S.B."/>
            <person name="Spatafora J.W."/>
            <person name="Crous P.W."/>
            <person name="Grigoriev I.V."/>
        </authorList>
    </citation>
    <scope>NUCLEOTIDE SEQUENCE</scope>
    <source>
        <strain evidence="3 5">CBS 781.70</strain>
    </source>
</reference>